<keyword evidence="5" id="KW-0547">Nucleotide-binding</keyword>
<evidence type="ECO:0000256" key="9">
    <source>
        <dbReference type="ARBA" id="ARBA00023204"/>
    </source>
</evidence>
<dbReference type="Pfam" id="PF05190">
    <property type="entry name" value="MutS_IV"/>
    <property type="match status" value="1"/>
</dbReference>
<dbReference type="InterPro" id="IPR007695">
    <property type="entry name" value="DNA_mismatch_repair_MutS-lik_N"/>
</dbReference>
<name>A0ABR4NSZ7_9SACH</name>
<evidence type="ECO:0000256" key="7">
    <source>
        <dbReference type="ARBA" id="ARBA00022840"/>
    </source>
</evidence>
<dbReference type="InterPro" id="IPR017261">
    <property type="entry name" value="DNA_mismatch_repair_MutS/MSH"/>
</dbReference>
<feature type="coiled-coil region" evidence="12">
    <location>
        <begin position="646"/>
        <end position="673"/>
    </location>
</feature>
<dbReference type="SMART" id="SM00533">
    <property type="entry name" value="MUTSd"/>
    <property type="match status" value="1"/>
</dbReference>
<keyword evidence="7" id="KW-0067">ATP-binding</keyword>
<comment type="caution">
    <text evidence="15">The sequence shown here is derived from an EMBL/GenBank/DDBJ whole genome shotgun (WGS) entry which is preliminary data.</text>
</comment>
<dbReference type="SUPFAM" id="SSF55271">
    <property type="entry name" value="DNA repair protein MutS, domain I"/>
    <property type="match status" value="1"/>
</dbReference>
<dbReference type="Pfam" id="PF01624">
    <property type="entry name" value="MutS_I"/>
    <property type="match status" value="1"/>
</dbReference>
<evidence type="ECO:0000256" key="5">
    <source>
        <dbReference type="ARBA" id="ARBA00022741"/>
    </source>
</evidence>
<feature type="region of interest" description="Disordered" evidence="13">
    <location>
        <begin position="147"/>
        <end position="175"/>
    </location>
</feature>
<dbReference type="Pfam" id="PF05192">
    <property type="entry name" value="MutS_III"/>
    <property type="match status" value="1"/>
</dbReference>
<dbReference type="InterPro" id="IPR027417">
    <property type="entry name" value="P-loop_NTPase"/>
</dbReference>
<dbReference type="Gene3D" id="3.30.420.110">
    <property type="entry name" value="MutS, connector domain"/>
    <property type="match status" value="1"/>
</dbReference>
<keyword evidence="12" id="KW-0175">Coiled coil</keyword>
<keyword evidence="6" id="KW-0227">DNA damage</keyword>
<dbReference type="InterPro" id="IPR007696">
    <property type="entry name" value="DNA_mismatch_repair_MutS_core"/>
</dbReference>
<comment type="similarity">
    <text evidence="2">Belongs to the DNA mismatch repair MutS family. MSH3 subfamily.</text>
</comment>
<gene>
    <name evidence="15" type="ORF">RNJ44_00129</name>
</gene>
<evidence type="ECO:0000256" key="6">
    <source>
        <dbReference type="ARBA" id="ARBA00022763"/>
    </source>
</evidence>
<evidence type="ECO:0000313" key="15">
    <source>
        <dbReference type="EMBL" id="KAL3231594.1"/>
    </source>
</evidence>
<dbReference type="SMART" id="SM00534">
    <property type="entry name" value="MUTSac"/>
    <property type="match status" value="1"/>
</dbReference>
<dbReference type="PIRSF" id="PIRSF037677">
    <property type="entry name" value="DNA_mis_repair_Msh6"/>
    <property type="match status" value="1"/>
</dbReference>
<evidence type="ECO:0000256" key="1">
    <source>
        <dbReference type="ARBA" id="ARBA00004123"/>
    </source>
</evidence>
<dbReference type="SUPFAM" id="SSF52540">
    <property type="entry name" value="P-loop containing nucleoside triphosphate hydrolases"/>
    <property type="match status" value="1"/>
</dbReference>
<dbReference type="Gene3D" id="3.40.50.300">
    <property type="entry name" value="P-loop containing nucleotide triphosphate hydrolases"/>
    <property type="match status" value="1"/>
</dbReference>
<organism evidence="15 16">
    <name type="scientific">Nakaseomyces bracarensis</name>
    <dbReference type="NCBI Taxonomy" id="273131"/>
    <lineage>
        <taxon>Eukaryota</taxon>
        <taxon>Fungi</taxon>
        <taxon>Dikarya</taxon>
        <taxon>Ascomycota</taxon>
        <taxon>Saccharomycotina</taxon>
        <taxon>Saccharomycetes</taxon>
        <taxon>Saccharomycetales</taxon>
        <taxon>Saccharomycetaceae</taxon>
        <taxon>Nakaseomyces</taxon>
    </lineage>
</organism>
<sequence length="1050" mass="119780">MKQLTISKFFKKAGGFEARGESRTEVMDLTFDSSDEEPAEKANGPVTVDMVEGKSDIEDCGVVEELDVIEDEEIGEDDHHVPDNVGDVKVTEGGLDSNGESTLQIKAKLDTNGAVVRLHTSEFNAKLDRIMGKRKLGKIRGSLIEEDGVEESESEEKETGPQVKKRKGNSSTLTPLDRQVKELKLQNMDKILVVRVGYKYKIFAQDAVKVSPILHLHLIPGKVTIDDSNPRDANYRQFAYCSFPDVRLNVHLERMVRNNLKVAVIEQQETAATKKFDTNKSKSTVFERKITGIYSKATYAVNCGFEVKDGNILGSNNTIWALNVEQLLDHSLKYTLFSVQLSSGEVIFDTFEDKKGSCQEIDTHIKYLKPSEIVIDDMIELPPDLTSRFSDMLIYRISRDSYIKTEIPDGIPYTFKEKELDMFKLVVNYCSGYSNEKIFEIGSNYRHFSSNTSMEINAQTIANLDVISNEADKGTLFWIVDHTRTAFGSRKMKEWILRPLQDKSKIEDRQACIACMSDVVDSIFFESFNQLLKGTPDLLRTINRITFGKTSQREIYQFLKQMTLLISHFKTHRTYIEDNILSEEGLINKQSTLLSDIISRLFKYANDSTIPELLLMINVSAIMEKDQKKQLLGFFNLNNYDNSENIIRIQRDIDEVKDRLNEELQEIRKLLKRPHLCYKDEIDFLIEVRNTQVKGIPKDWVKVNNTKMISRFLTPKTKELVELLQYHKDLLLDEITEEYKLFLKRIASDYHAIKNFVDDIAIYDCMLSLTAVSCNVGYTKPKFIESSEQRLVGKKARNPVIESLDVDYVPNDINMHSQEGRVVVITGPNMGGKSSYIRQVALLVILAQMGSFVPAESLELTVFDNILTRIGSNDDILKGQSTFKTELNETVQILNTCTKKSLLLLDEVGRGTGTRDGNAIAWALLNYFVNKSDCPFILFTTHFTIVTTIENKLLRNYHMDYVEQKNEQENWTTVIFLYVLKPGVTESSYGLNVAKLAGIDRSIINRAHEVAEQYKLNTEFDSNLVVLYKLKEAIKGERTSEDKLKLLMDI</sequence>
<evidence type="ECO:0000256" key="3">
    <source>
        <dbReference type="ARBA" id="ARBA00019000"/>
    </source>
</evidence>
<reference evidence="15 16" key="1">
    <citation type="submission" date="2024-05" db="EMBL/GenBank/DDBJ databases">
        <title>Long read based assembly of the Candida bracarensis genome reveals expanded adhesin content.</title>
        <authorList>
            <person name="Marcet-Houben M."/>
            <person name="Ksiezopolska E."/>
            <person name="Gabaldon T."/>
        </authorList>
    </citation>
    <scope>NUCLEOTIDE SEQUENCE [LARGE SCALE GENOMIC DNA]</scope>
    <source>
        <strain evidence="15 16">CBM6</strain>
    </source>
</reference>
<keyword evidence="8" id="KW-0238">DNA-binding</keyword>
<dbReference type="InterPro" id="IPR007861">
    <property type="entry name" value="DNA_mismatch_repair_MutS_clamp"/>
</dbReference>
<evidence type="ECO:0000256" key="2">
    <source>
        <dbReference type="ARBA" id="ARBA00007094"/>
    </source>
</evidence>
<evidence type="ECO:0000256" key="10">
    <source>
        <dbReference type="ARBA" id="ARBA00023242"/>
    </source>
</evidence>
<dbReference type="Pfam" id="PF00488">
    <property type="entry name" value="MutS_V"/>
    <property type="match status" value="1"/>
</dbReference>
<feature type="domain" description="DNA mismatch repair proteins mutS family" evidence="14">
    <location>
        <begin position="901"/>
        <end position="917"/>
    </location>
</feature>
<evidence type="ECO:0000256" key="13">
    <source>
        <dbReference type="SAM" id="MobiDB-lite"/>
    </source>
</evidence>
<keyword evidence="10" id="KW-0539">Nucleus</keyword>
<evidence type="ECO:0000256" key="12">
    <source>
        <dbReference type="SAM" id="Coils"/>
    </source>
</evidence>
<keyword evidence="16" id="KW-1185">Reference proteome</keyword>
<dbReference type="PROSITE" id="PS00486">
    <property type="entry name" value="DNA_MISMATCH_REPAIR_2"/>
    <property type="match status" value="1"/>
</dbReference>
<keyword evidence="9" id="KW-0234">DNA repair</keyword>
<proteinExistence type="inferred from homology"/>
<dbReference type="InterPro" id="IPR016151">
    <property type="entry name" value="DNA_mismatch_repair_MutS_N"/>
</dbReference>
<evidence type="ECO:0000256" key="8">
    <source>
        <dbReference type="ARBA" id="ARBA00023125"/>
    </source>
</evidence>
<evidence type="ECO:0000259" key="14">
    <source>
        <dbReference type="PROSITE" id="PS00486"/>
    </source>
</evidence>
<dbReference type="Proteomes" id="UP001623330">
    <property type="component" value="Unassembled WGS sequence"/>
</dbReference>
<evidence type="ECO:0000313" key="16">
    <source>
        <dbReference type="Proteomes" id="UP001623330"/>
    </source>
</evidence>
<feature type="compositionally biased region" description="Acidic residues" evidence="13">
    <location>
        <begin position="147"/>
        <end position="156"/>
    </location>
</feature>
<dbReference type="InterPro" id="IPR036187">
    <property type="entry name" value="DNA_mismatch_repair_MutS_sf"/>
</dbReference>
<dbReference type="SUPFAM" id="SSF48334">
    <property type="entry name" value="DNA repair protein MutS, domain III"/>
    <property type="match status" value="1"/>
</dbReference>
<dbReference type="InterPro" id="IPR036678">
    <property type="entry name" value="MutS_con_dom_sf"/>
</dbReference>
<accession>A0ABR4NSZ7</accession>
<dbReference type="InterPro" id="IPR045076">
    <property type="entry name" value="MutS"/>
</dbReference>
<dbReference type="PANTHER" id="PTHR11361">
    <property type="entry name" value="DNA MISMATCH REPAIR PROTEIN MUTS FAMILY MEMBER"/>
    <property type="match status" value="1"/>
</dbReference>
<comment type="subcellular location">
    <subcellularLocation>
        <location evidence="1">Nucleus</location>
    </subcellularLocation>
</comment>
<protein>
    <recommendedName>
        <fullName evidence="3">DNA mismatch repair protein MSH3</fullName>
    </recommendedName>
    <alternativeName>
        <fullName evidence="4">DNA mismatch repair protein msh3</fullName>
    </alternativeName>
    <alternativeName>
        <fullName evidence="11">MutS protein homolog 3</fullName>
    </alternativeName>
</protein>
<dbReference type="Gene3D" id="3.40.1170.10">
    <property type="entry name" value="DNA repair protein MutS, domain I"/>
    <property type="match status" value="1"/>
</dbReference>
<evidence type="ECO:0000256" key="4">
    <source>
        <dbReference type="ARBA" id="ARBA00022151"/>
    </source>
</evidence>
<dbReference type="InterPro" id="IPR000432">
    <property type="entry name" value="DNA_mismatch_repair_MutS_C"/>
</dbReference>
<dbReference type="Gene3D" id="1.10.1420.10">
    <property type="match status" value="2"/>
</dbReference>
<dbReference type="PANTHER" id="PTHR11361:SF122">
    <property type="entry name" value="DNA MISMATCH REPAIR PROTEIN MSH3"/>
    <property type="match status" value="1"/>
</dbReference>
<dbReference type="EMBL" id="JBEVYD010000006">
    <property type="protein sequence ID" value="KAL3231594.1"/>
    <property type="molecule type" value="Genomic_DNA"/>
</dbReference>
<evidence type="ECO:0000256" key="11">
    <source>
        <dbReference type="ARBA" id="ARBA00029792"/>
    </source>
</evidence>